<dbReference type="Proteomes" id="UP000281553">
    <property type="component" value="Unassembled WGS sequence"/>
</dbReference>
<dbReference type="AlphaFoldDB" id="A0A3P6TPM9"/>
<dbReference type="EMBL" id="UYRU01044088">
    <property type="protein sequence ID" value="VDK85283.1"/>
    <property type="molecule type" value="Genomic_DNA"/>
</dbReference>
<evidence type="ECO:0000313" key="1">
    <source>
        <dbReference type="EMBL" id="VDK85283.1"/>
    </source>
</evidence>
<accession>A0A3P6TPM9</accession>
<reference evidence="1 2" key="1">
    <citation type="submission" date="2018-11" db="EMBL/GenBank/DDBJ databases">
        <authorList>
            <consortium name="Pathogen Informatics"/>
        </authorList>
    </citation>
    <scope>NUCLEOTIDE SEQUENCE [LARGE SCALE GENOMIC DNA]</scope>
</reference>
<sequence>MDPLDCNIWMSFMCDVIQKHLCLCDFKENVDILQLCLKEGFGAAVTDKRHVADCKISSTLLNSISVNLVPGMFITFLTQLTDAKAVSTPL</sequence>
<name>A0A3P6TPM9_DIBLA</name>
<keyword evidence="2" id="KW-1185">Reference proteome</keyword>
<proteinExistence type="predicted"/>
<organism evidence="1 2">
    <name type="scientific">Dibothriocephalus latus</name>
    <name type="common">Fish tapeworm</name>
    <name type="synonym">Diphyllobothrium latum</name>
    <dbReference type="NCBI Taxonomy" id="60516"/>
    <lineage>
        <taxon>Eukaryota</taxon>
        <taxon>Metazoa</taxon>
        <taxon>Spiralia</taxon>
        <taxon>Lophotrochozoa</taxon>
        <taxon>Platyhelminthes</taxon>
        <taxon>Cestoda</taxon>
        <taxon>Eucestoda</taxon>
        <taxon>Diphyllobothriidea</taxon>
        <taxon>Diphyllobothriidae</taxon>
        <taxon>Dibothriocephalus</taxon>
    </lineage>
</organism>
<protein>
    <submittedName>
        <fullName evidence="1">Uncharacterized protein</fullName>
    </submittedName>
</protein>
<dbReference type="OrthoDB" id="6299858at2759"/>
<gene>
    <name evidence="1" type="ORF">DILT_LOCUS3693</name>
</gene>
<evidence type="ECO:0000313" key="2">
    <source>
        <dbReference type="Proteomes" id="UP000281553"/>
    </source>
</evidence>